<feature type="chain" id="PRO_5022885297" description="Type VI secretion system lipoprotein TssJ" evidence="1">
    <location>
        <begin position="19"/>
        <end position="178"/>
    </location>
</feature>
<dbReference type="Pfam" id="PF12790">
    <property type="entry name" value="T6SS-SciN"/>
    <property type="match status" value="1"/>
</dbReference>
<evidence type="ECO:0000313" key="2">
    <source>
        <dbReference type="EMBL" id="CAK9889265.1"/>
    </source>
</evidence>
<evidence type="ECO:0008006" key="5">
    <source>
        <dbReference type="Google" id="ProtNLM"/>
    </source>
</evidence>
<reference evidence="3" key="1">
    <citation type="submission" date="2019-09" db="EMBL/GenBank/DDBJ databases">
        <authorList>
            <person name="Chandra G."/>
            <person name="Truman W A."/>
        </authorList>
    </citation>
    <scope>NUCLEOTIDE SEQUENCE [LARGE SCALE GENOMIC DNA]</scope>
    <source>
        <strain evidence="3">PS652</strain>
    </source>
</reference>
<dbReference type="AlphaFoldDB" id="A0A5E6RJ25"/>
<dbReference type="NCBIfam" id="TIGR03352">
    <property type="entry name" value="VI_chp_3"/>
    <property type="match status" value="1"/>
</dbReference>
<proteinExistence type="predicted"/>
<name>A0A5E6RJ25_PSEFL</name>
<evidence type="ECO:0000256" key="1">
    <source>
        <dbReference type="SAM" id="SignalP"/>
    </source>
</evidence>
<dbReference type="Proteomes" id="UP000326595">
    <property type="component" value="Chromosome"/>
</dbReference>
<dbReference type="PANTHER" id="PTHR37625">
    <property type="entry name" value="OUTER MEMBRANE LIPOPROTEIN-RELATED"/>
    <property type="match status" value="1"/>
</dbReference>
<evidence type="ECO:0000313" key="4">
    <source>
        <dbReference type="Proteomes" id="UP000326595"/>
    </source>
</evidence>
<dbReference type="EMBL" id="OZ024668">
    <property type="protein sequence ID" value="CAK9889265.1"/>
    <property type="molecule type" value="Genomic_DNA"/>
</dbReference>
<reference evidence="2 4" key="2">
    <citation type="submission" date="2024-03" db="EMBL/GenBank/DDBJ databases">
        <authorList>
            <person name="Alaster D. Moffat"/>
            <person name="Govind Chandra"/>
            <person name="Andrew W. Truman"/>
        </authorList>
    </citation>
    <scope>NUCLEOTIDE SEQUENCE [LARGE SCALE GENOMIC DNA]</scope>
    <source>
        <strain evidence="2">PS652</strain>
    </source>
</reference>
<accession>A0A5E6RJ25</accession>
<gene>
    <name evidence="3" type="ORF">PS652_01618</name>
    <name evidence="2" type="ORF">PS652_02094</name>
</gene>
<evidence type="ECO:0000313" key="3">
    <source>
        <dbReference type="EMBL" id="VVM67802.1"/>
    </source>
</evidence>
<dbReference type="EMBL" id="CABVHG010000007">
    <property type="protein sequence ID" value="VVM67802.1"/>
    <property type="molecule type" value="Genomic_DNA"/>
</dbReference>
<dbReference type="InterPro" id="IPR017734">
    <property type="entry name" value="T6SS_SciN"/>
</dbReference>
<keyword evidence="1" id="KW-0732">Signal</keyword>
<dbReference type="PROSITE" id="PS51257">
    <property type="entry name" value="PROKAR_LIPOPROTEIN"/>
    <property type="match status" value="1"/>
</dbReference>
<organism evidence="3">
    <name type="scientific">Pseudomonas fluorescens</name>
    <dbReference type="NCBI Taxonomy" id="294"/>
    <lineage>
        <taxon>Bacteria</taxon>
        <taxon>Pseudomonadati</taxon>
        <taxon>Pseudomonadota</taxon>
        <taxon>Gammaproteobacteria</taxon>
        <taxon>Pseudomonadales</taxon>
        <taxon>Pseudomonadaceae</taxon>
        <taxon>Pseudomonas</taxon>
    </lineage>
</organism>
<dbReference type="RefSeq" id="WP_038995222.1">
    <property type="nucleotide sequence ID" value="NZ_OZ024668.1"/>
</dbReference>
<dbReference type="InterPro" id="IPR038706">
    <property type="entry name" value="Type_VI_SciN-like_sf"/>
</dbReference>
<protein>
    <recommendedName>
        <fullName evidence="5">Type VI secretion system lipoprotein TssJ</fullName>
    </recommendedName>
</protein>
<feature type="signal peptide" evidence="1">
    <location>
        <begin position="1"/>
        <end position="18"/>
    </location>
</feature>
<dbReference type="Gene3D" id="2.60.40.4150">
    <property type="entry name" value="Type VI secretion system, lipoprotein SciN"/>
    <property type="match status" value="1"/>
</dbReference>
<sequence length="178" mass="19499" precursor="true">MWRTASNFMTLAAVSAWLGGCGLSQTVADSTTATAKAIFYTQVKTLHLDFSGRVALNTDKTDMSGLSVPTLVRVYQLRGDRAVEKATYDSLLSQGDSVLSADLLNERTLVVKPGEGAQLSMPMDQGAQFVTVVALFRSPDTHLNTWRLTLSRNELDPDKPRVIELGDNRLSLRPLVKE</sequence>
<dbReference type="PANTHER" id="PTHR37625:SF4">
    <property type="entry name" value="OUTER MEMBRANE LIPOPROTEIN"/>
    <property type="match status" value="1"/>
</dbReference>